<protein>
    <recommendedName>
        <fullName evidence="4">Endonuclease I</fullName>
    </recommendedName>
</protein>
<sequence>MKYTIITCILILYGAVPAAIAKTPSTEYFRNMPQFWGQLYGKGGETLYCGQSFGPFKGRGINIEHVFPMGWVAKDLNCGKRSQCRTTSAKFNRIEADMHNLYPARAKINKTRSSYAYGIIQGELRRFGRCDFEIDQQKRLAEPRPEVRGNIARAMLYMHTTYDLKLFSRQGKLLIKWHRNDPPDREEQRRNRIIEHLQGVHNPFIDNPGLADNLRF</sequence>
<dbReference type="PANTHER" id="PTHR33607:SF2">
    <property type="entry name" value="ENDONUCLEASE-1"/>
    <property type="match status" value="1"/>
</dbReference>
<dbReference type="GO" id="GO:0004518">
    <property type="term" value="F:nuclease activity"/>
    <property type="evidence" value="ECO:0007669"/>
    <property type="project" value="UniProtKB-KW"/>
</dbReference>
<evidence type="ECO:0000256" key="2">
    <source>
        <dbReference type="ARBA" id="ARBA00022801"/>
    </source>
</evidence>
<gene>
    <name evidence="3" type="ORF">MNBD_GAMMA26-437</name>
</gene>
<keyword evidence="1" id="KW-0540">Nuclease</keyword>
<dbReference type="InterPro" id="IPR044925">
    <property type="entry name" value="His-Me_finger_sf"/>
</dbReference>
<dbReference type="AlphaFoldDB" id="A0A3B1BPU1"/>
<keyword evidence="2" id="KW-0378">Hydrolase</keyword>
<dbReference type="InterPro" id="IPR007346">
    <property type="entry name" value="Endonuclease-I"/>
</dbReference>
<organism evidence="3">
    <name type="scientific">hydrothermal vent metagenome</name>
    <dbReference type="NCBI Taxonomy" id="652676"/>
    <lineage>
        <taxon>unclassified sequences</taxon>
        <taxon>metagenomes</taxon>
        <taxon>ecological metagenomes</taxon>
    </lineage>
</organism>
<dbReference type="Pfam" id="PF04231">
    <property type="entry name" value="Endonuclease_1"/>
    <property type="match status" value="1"/>
</dbReference>
<name>A0A3B1BPU1_9ZZZZ</name>
<dbReference type="EMBL" id="UOFX01000016">
    <property type="protein sequence ID" value="VAX06677.1"/>
    <property type="molecule type" value="Genomic_DNA"/>
</dbReference>
<dbReference type="GO" id="GO:0016787">
    <property type="term" value="F:hydrolase activity"/>
    <property type="evidence" value="ECO:0007669"/>
    <property type="project" value="UniProtKB-KW"/>
</dbReference>
<evidence type="ECO:0000256" key="1">
    <source>
        <dbReference type="ARBA" id="ARBA00022722"/>
    </source>
</evidence>
<reference evidence="3" key="1">
    <citation type="submission" date="2018-06" db="EMBL/GenBank/DDBJ databases">
        <authorList>
            <person name="Zhirakovskaya E."/>
        </authorList>
    </citation>
    <scope>NUCLEOTIDE SEQUENCE</scope>
</reference>
<evidence type="ECO:0008006" key="4">
    <source>
        <dbReference type="Google" id="ProtNLM"/>
    </source>
</evidence>
<accession>A0A3B1BPU1</accession>
<proteinExistence type="predicted"/>
<evidence type="ECO:0000313" key="3">
    <source>
        <dbReference type="EMBL" id="VAX06677.1"/>
    </source>
</evidence>
<dbReference type="PANTHER" id="PTHR33607">
    <property type="entry name" value="ENDONUCLEASE-1"/>
    <property type="match status" value="1"/>
</dbReference>
<dbReference type="SUPFAM" id="SSF54060">
    <property type="entry name" value="His-Me finger endonucleases"/>
    <property type="match status" value="1"/>
</dbReference>